<dbReference type="CDD" id="cd00221">
    <property type="entry name" value="Vsr"/>
    <property type="match status" value="1"/>
</dbReference>
<dbReference type="STRING" id="112234.SAMN05421768_10374"/>
<accession>A0A1N7I743</accession>
<dbReference type="GO" id="GO:0006298">
    <property type="term" value="P:mismatch repair"/>
    <property type="evidence" value="ECO:0007669"/>
    <property type="project" value="InterPro"/>
</dbReference>
<dbReference type="NCBIfam" id="TIGR00632">
    <property type="entry name" value="vsr"/>
    <property type="match status" value="1"/>
</dbReference>
<evidence type="ECO:0000313" key="8">
    <source>
        <dbReference type="EMBL" id="SIS32906.1"/>
    </source>
</evidence>
<evidence type="ECO:0000256" key="2">
    <source>
        <dbReference type="ARBA" id="ARBA00022759"/>
    </source>
</evidence>
<evidence type="ECO:0000313" key="9">
    <source>
        <dbReference type="Proteomes" id="UP000186106"/>
    </source>
</evidence>
<keyword evidence="5" id="KW-0234">DNA repair</keyword>
<dbReference type="REBASE" id="282442">
    <property type="entry name" value="V.Cjo16927ORF14410P"/>
</dbReference>
<dbReference type="KEGG" id="cjt:EG359_14420"/>
<dbReference type="AlphaFoldDB" id="A0A1N7I743"/>
<evidence type="ECO:0000313" key="10">
    <source>
        <dbReference type="Proteomes" id="UP000279541"/>
    </source>
</evidence>
<dbReference type="EMBL" id="CP033926">
    <property type="protein sequence ID" value="AZB00734.1"/>
    <property type="molecule type" value="Genomic_DNA"/>
</dbReference>
<reference evidence="7 10" key="2">
    <citation type="submission" date="2018-11" db="EMBL/GenBank/DDBJ databases">
        <title>Proposal to divide the Flavobacteriaceae and reorganize its genera based on Amino Acid Identity values calculated from whole genome sequences.</title>
        <authorList>
            <person name="Nicholson A.C."/>
            <person name="Gulvik C.A."/>
            <person name="Whitney A.M."/>
            <person name="Humrighouse B.W."/>
            <person name="Bell M."/>
            <person name="Holmes B."/>
            <person name="Steigerwalt A.G."/>
            <person name="Villarma A."/>
            <person name="Sheth M."/>
            <person name="Batra D."/>
            <person name="Pryor J."/>
            <person name="Bernardet J.-F."/>
            <person name="Hugo C."/>
            <person name="Kampfer P."/>
            <person name="Newman J."/>
            <person name="McQuiston J.R."/>
        </authorList>
    </citation>
    <scope>NUCLEOTIDE SEQUENCE [LARGE SCALE GENOMIC DNA]</scope>
    <source>
        <strain evidence="7 10">DSM 16927</strain>
    </source>
</reference>
<dbReference type="InterPro" id="IPR004603">
    <property type="entry name" value="DNA_mismatch_endonuc_vsr"/>
</dbReference>
<keyword evidence="3" id="KW-0227">DNA damage</keyword>
<dbReference type="Proteomes" id="UP000279541">
    <property type="component" value="Chromosome"/>
</dbReference>
<evidence type="ECO:0000256" key="4">
    <source>
        <dbReference type="ARBA" id="ARBA00022801"/>
    </source>
</evidence>
<reference evidence="8 9" key="1">
    <citation type="submission" date="2017-01" db="EMBL/GenBank/DDBJ databases">
        <authorList>
            <person name="Mah S.A."/>
            <person name="Swanson W.J."/>
            <person name="Moy G.W."/>
            <person name="Vacquier V.D."/>
        </authorList>
    </citation>
    <scope>NUCLEOTIDE SEQUENCE [LARGE SCALE GENOMIC DNA]</scope>
    <source>
        <strain evidence="8 9">DSM 16927</strain>
    </source>
</reference>
<evidence type="ECO:0000313" key="7">
    <source>
        <dbReference type="EMBL" id="AZB00734.1"/>
    </source>
</evidence>
<name>A0A1N7I743_9FLAO</name>
<dbReference type="GO" id="GO:0016787">
    <property type="term" value="F:hydrolase activity"/>
    <property type="evidence" value="ECO:0007669"/>
    <property type="project" value="UniProtKB-KW"/>
</dbReference>
<sequence length="145" mass="17119">MANPNESNSRSYIMSMIKGRDTKPELLVRRFLHSKGLRYSLHPNKLAGKPDIYLARYGIVVEVRGCFWHGHENCSLFILPKTNRTWWSKKTQKTKDRDYRNEMILLSQKIKTIVVWECSLRSNCRKQSLENLYSKIVDSSDTFLY</sequence>
<protein>
    <submittedName>
        <fullName evidence="7">DNA mismatch endonuclease Vsr</fullName>
    </submittedName>
    <submittedName>
        <fullName evidence="8">T/G mismatch-specific endonuclease</fullName>
    </submittedName>
</protein>
<organism evidence="8 9">
    <name type="scientific">Chryseobacterium joostei</name>
    <dbReference type="NCBI Taxonomy" id="112234"/>
    <lineage>
        <taxon>Bacteria</taxon>
        <taxon>Pseudomonadati</taxon>
        <taxon>Bacteroidota</taxon>
        <taxon>Flavobacteriia</taxon>
        <taxon>Flavobacteriales</taxon>
        <taxon>Weeksellaceae</taxon>
        <taxon>Chryseobacterium group</taxon>
        <taxon>Chryseobacterium</taxon>
    </lineage>
</organism>
<dbReference type="Gene3D" id="3.40.960.10">
    <property type="entry name" value="VSR Endonuclease"/>
    <property type="match status" value="1"/>
</dbReference>
<dbReference type="SUPFAM" id="SSF52980">
    <property type="entry name" value="Restriction endonuclease-like"/>
    <property type="match status" value="1"/>
</dbReference>
<dbReference type="OrthoDB" id="9801520at2"/>
<comment type="similarity">
    <text evidence="6">Belongs to the Vsr family.</text>
</comment>
<keyword evidence="1" id="KW-0540">Nuclease</keyword>
<dbReference type="Proteomes" id="UP000186106">
    <property type="component" value="Unassembled WGS sequence"/>
</dbReference>
<evidence type="ECO:0000256" key="3">
    <source>
        <dbReference type="ARBA" id="ARBA00022763"/>
    </source>
</evidence>
<evidence type="ECO:0000256" key="5">
    <source>
        <dbReference type="ARBA" id="ARBA00023204"/>
    </source>
</evidence>
<dbReference type="EMBL" id="FTNZ01000003">
    <property type="protein sequence ID" value="SIS32906.1"/>
    <property type="molecule type" value="Genomic_DNA"/>
</dbReference>
<evidence type="ECO:0000256" key="6">
    <source>
        <dbReference type="ARBA" id="ARBA00029466"/>
    </source>
</evidence>
<keyword evidence="10" id="KW-1185">Reference proteome</keyword>
<dbReference type="InterPro" id="IPR011335">
    <property type="entry name" value="Restrct_endonuc-II-like"/>
</dbReference>
<keyword evidence="2 8" id="KW-0255">Endonuclease</keyword>
<keyword evidence="4" id="KW-0378">Hydrolase</keyword>
<proteinExistence type="inferred from homology"/>
<evidence type="ECO:0000256" key="1">
    <source>
        <dbReference type="ARBA" id="ARBA00022722"/>
    </source>
</evidence>
<dbReference type="RefSeq" id="WP_076352837.1">
    <property type="nucleotide sequence ID" value="NZ_CP033926.1"/>
</dbReference>
<dbReference type="GO" id="GO:0004519">
    <property type="term" value="F:endonuclease activity"/>
    <property type="evidence" value="ECO:0007669"/>
    <property type="project" value="UniProtKB-KW"/>
</dbReference>
<dbReference type="Pfam" id="PF03852">
    <property type="entry name" value="Vsr"/>
    <property type="match status" value="1"/>
</dbReference>
<gene>
    <name evidence="7" type="primary">vsr</name>
    <name evidence="7" type="ORF">EG359_14420</name>
    <name evidence="8" type="ORF">SAMN05421768_10374</name>
</gene>